<sequence>MKSARLKALAWAGWLLVLLVGALLAYHYLGRPQPPALQLQPVDLQLLETDCRVDRGVCTAGADGARISLELGPGVPVMRPFAIRVTASLPAGEQPEQVEVDFEMIGMDMGRNRYRLAQDADHVWQGVATLPVCTSGRSDWQAVVDIEADSGRRYRAVFSFETE</sequence>
<proteinExistence type="predicted"/>
<keyword evidence="2" id="KW-1185">Reference proteome</keyword>
<dbReference type="AlphaFoldDB" id="A0A426QL79"/>
<reference evidence="1 2" key="1">
    <citation type="journal article" date="2010" name="Int. J. Syst. Evol. Microbiol.">
        <title>Thiohalobacter thiocyanaticus gen. nov., sp. nov., a moderately halophilic, sulfur-oxidizing gammaproteobacterium from hypersaline lakes, that utilizes thiocyanate.</title>
        <authorList>
            <person name="Sorokin D.Y."/>
            <person name="Kovaleva O.L."/>
            <person name="Tourova T.P."/>
            <person name="Muyzer G."/>
        </authorList>
    </citation>
    <scope>NUCLEOTIDE SEQUENCE [LARGE SCALE GENOMIC DNA]</scope>
    <source>
        <strain evidence="1 2">Hrh1</strain>
    </source>
</reference>
<protein>
    <submittedName>
        <fullName evidence="1">Uncharacterized protein</fullName>
    </submittedName>
</protein>
<dbReference type="EMBL" id="QZMU01000001">
    <property type="protein sequence ID" value="RRQ22521.1"/>
    <property type="molecule type" value="Genomic_DNA"/>
</dbReference>
<name>A0A426QL79_9GAMM</name>
<gene>
    <name evidence="1" type="ORF">D6C00_11630</name>
</gene>
<dbReference type="OrthoDB" id="5917490at2"/>
<evidence type="ECO:0000313" key="2">
    <source>
        <dbReference type="Proteomes" id="UP000287798"/>
    </source>
</evidence>
<comment type="caution">
    <text evidence="1">The sequence shown here is derived from an EMBL/GenBank/DDBJ whole genome shotgun (WGS) entry which is preliminary data.</text>
</comment>
<dbReference type="Proteomes" id="UP000287798">
    <property type="component" value="Unassembled WGS sequence"/>
</dbReference>
<dbReference type="RefSeq" id="WP_125181862.1">
    <property type="nucleotide sequence ID" value="NZ_QZMU01000001.1"/>
</dbReference>
<organism evidence="1 2">
    <name type="scientific">Thiohalobacter thiocyanaticus</name>
    <dbReference type="NCBI Taxonomy" id="585455"/>
    <lineage>
        <taxon>Bacteria</taxon>
        <taxon>Pseudomonadati</taxon>
        <taxon>Pseudomonadota</taxon>
        <taxon>Gammaproteobacteria</taxon>
        <taxon>Thiohalobacterales</taxon>
        <taxon>Thiohalobacteraceae</taxon>
        <taxon>Thiohalobacter</taxon>
    </lineage>
</organism>
<accession>A0A426QL79</accession>
<evidence type="ECO:0000313" key="1">
    <source>
        <dbReference type="EMBL" id="RRQ22521.1"/>
    </source>
</evidence>